<protein>
    <submittedName>
        <fullName evidence="1">Carbohydrate ABC transporter substrate-binding protein, CUT1 family</fullName>
    </submittedName>
</protein>
<accession>A0A1H0MUL3</accession>
<reference evidence="1 2" key="1">
    <citation type="submission" date="2016-10" db="EMBL/GenBank/DDBJ databases">
        <authorList>
            <person name="de Groot N.N."/>
        </authorList>
    </citation>
    <scope>NUCLEOTIDE SEQUENCE [LARGE SCALE GENOMIC DNA]</scope>
    <source>
        <strain evidence="1 2">CGMCC 4.2022</strain>
    </source>
</reference>
<gene>
    <name evidence="1" type="ORF">SAMN05216259_113104</name>
</gene>
<evidence type="ECO:0000313" key="2">
    <source>
        <dbReference type="Proteomes" id="UP000199341"/>
    </source>
</evidence>
<dbReference type="Gene3D" id="3.40.190.10">
    <property type="entry name" value="Periplasmic binding protein-like II"/>
    <property type="match status" value="2"/>
</dbReference>
<sequence length="434" mass="47143">MNTSPTSRRRFLAGAGALGAVGAASLMSGCVASGSGGGSTAQSKGGTVSLQSNLSSPQAKKAMEDLVAAFDKRGGAKASLNTVASETFRTQLPTYLTSANPPDLLTWYPGSVANAYSDKNLLLDVDDIWTKPELSGYSDALKKLCTDDKGRKVFVPASYYWWGVFYKKSNFAKWDVQEPKTWDEFLALCRKLKTKGVAPIGLGAGADTAWVASAWFDYFDIRINGAQYHRDLLAGKHSFTDPQVHKVFDTWSEALPYFDPNGTALSFQDATTALLNNRTGMMLIGTFFADAAPKDQLGDLDFFRFPVIDPAMPLVEEGPTDGYFASAHTHHQAEVKELMRYLATAEAQEIYLKGSSGTSIPTNPTAKDSGTPLVKKGRAMIESAADVTQFFNRDSSDALQPTADTALTKFLAKPKEITSILSNWQRDAQKIWSQ</sequence>
<dbReference type="Pfam" id="PF01547">
    <property type="entry name" value="SBP_bac_1"/>
    <property type="match status" value="1"/>
</dbReference>
<dbReference type="PROSITE" id="PS51318">
    <property type="entry name" value="TAT"/>
    <property type="match status" value="1"/>
</dbReference>
<dbReference type="InterPro" id="IPR050490">
    <property type="entry name" value="Bact_solute-bd_prot1"/>
</dbReference>
<dbReference type="PANTHER" id="PTHR43649">
    <property type="entry name" value="ARABINOSE-BINDING PROTEIN-RELATED"/>
    <property type="match status" value="1"/>
</dbReference>
<name>A0A1H0MUL3_9ACTN</name>
<dbReference type="Proteomes" id="UP000199341">
    <property type="component" value="Unassembled WGS sequence"/>
</dbReference>
<dbReference type="RefSeq" id="WP_093787078.1">
    <property type="nucleotide sequence ID" value="NZ_FNIE01000013.1"/>
</dbReference>
<dbReference type="SUPFAM" id="SSF53850">
    <property type="entry name" value="Periplasmic binding protein-like II"/>
    <property type="match status" value="1"/>
</dbReference>
<dbReference type="PANTHER" id="PTHR43649:SF14">
    <property type="entry name" value="BLR3389 PROTEIN"/>
    <property type="match status" value="1"/>
</dbReference>
<dbReference type="InterPro" id="IPR006059">
    <property type="entry name" value="SBP"/>
</dbReference>
<dbReference type="STRING" id="310781.SAMN05216259_113104"/>
<dbReference type="InterPro" id="IPR006311">
    <property type="entry name" value="TAT_signal"/>
</dbReference>
<dbReference type="EMBL" id="FNIE01000013">
    <property type="protein sequence ID" value="SDO84159.1"/>
    <property type="molecule type" value="Genomic_DNA"/>
</dbReference>
<dbReference type="AlphaFoldDB" id="A0A1H0MUL3"/>
<proteinExistence type="predicted"/>
<evidence type="ECO:0000313" key="1">
    <source>
        <dbReference type="EMBL" id="SDO84159.1"/>
    </source>
</evidence>
<keyword evidence="2" id="KW-1185">Reference proteome</keyword>
<organism evidence="1 2">
    <name type="scientific">Actinacidiphila guanduensis</name>
    <dbReference type="NCBI Taxonomy" id="310781"/>
    <lineage>
        <taxon>Bacteria</taxon>
        <taxon>Bacillati</taxon>
        <taxon>Actinomycetota</taxon>
        <taxon>Actinomycetes</taxon>
        <taxon>Kitasatosporales</taxon>
        <taxon>Streptomycetaceae</taxon>
        <taxon>Actinacidiphila</taxon>
    </lineage>
</organism>
<dbReference type="OrthoDB" id="8663148at2"/>